<dbReference type="InterPro" id="IPR000119">
    <property type="entry name" value="Hist_DNA-bd"/>
</dbReference>
<dbReference type="InterPro" id="IPR041607">
    <property type="entry name" value="HU-HIG"/>
</dbReference>
<dbReference type="PANTHER" id="PTHR33175:SF12">
    <property type="entry name" value="DNA-BINDING PROTEIN HU-ALPHA"/>
    <property type="match status" value="1"/>
</dbReference>
<dbReference type="GO" id="GO:0030261">
    <property type="term" value="P:chromosome condensation"/>
    <property type="evidence" value="ECO:0007669"/>
    <property type="project" value="UniProtKB-KW"/>
</dbReference>
<dbReference type="Pfam" id="PF18291">
    <property type="entry name" value="HU-HIG"/>
    <property type="match status" value="1"/>
</dbReference>
<proteinExistence type="predicted"/>
<dbReference type="PRINTS" id="PR01727">
    <property type="entry name" value="DNABINDINGHU"/>
</dbReference>
<dbReference type="InterPro" id="IPR010858">
    <property type="entry name" value="DUF1481"/>
</dbReference>
<dbReference type="InterPro" id="IPR007338">
    <property type="entry name" value="DUF416"/>
</dbReference>
<dbReference type="Proteomes" id="UP000478052">
    <property type="component" value="Unassembled WGS sequence"/>
</dbReference>
<dbReference type="Gene3D" id="1.20.1590.10">
    <property type="entry name" value="YP_001051499.1 domain like"/>
    <property type="match status" value="1"/>
</dbReference>
<comment type="caution">
    <text evidence="5">The sequence shown here is derived from an EMBL/GenBank/DDBJ whole genome shotgun (WGS) entry which is preliminary data.</text>
</comment>
<accession>A0A6G0W136</accession>
<keyword evidence="3" id="KW-0238">DNA-binding</keyword>
<name>A0A6G0W136_APHCR</name>
<evidence type="ECO:0000313" key="6">
    <source>
        <dbReference type="Proteomes" id="UP000478052"/>
    </source>
</evidence>
<evidence type="ECO:0000256" key="1">
    <source>
        <dbReference type="ARBA" id="ARBA00003819"/>
    </source>
</evidence>
<dbReference type="CDD" id="cd13831">
    <property type="entry name" value="HU"/>
    <property type="match status" value="1"/>
</dbReference>
<evidence type="ECO:0000256" key="3">
    <source>
        <dbReference type="ARBA" id="ARBA00023125"/>
    </source>
</evidence>
<comment type="function">
    <text evidence="1">Histone-like DNA-binding protein which is capable of wrapping DNA to stabilize it, and thus to prevent its denaturation under extreme environmental conditions.</text>
</comment>
<evidence type="ECO:0000259" key="4">
    <source>
        <dbReference type="Pfam" id="PF18291"/>
    </source>
</evidence>
<dbReference type="SMART" id="SM00411">
    <property type="entry name" value="BHL"/>
    <property type="match status" value="1"/>
</dbReference>
<keyword evidence="2" id="KW-0226">DNA condensation</keyword>
<dbReference type="Pfam" id="PF07356">
    <property type="entry name" value="DUF1481"/>
    <property type="match status" value="1"/>
</dbReference>
<dbReference type="OrthoDB" id="8299762at2759"/>
<feature type="domain" description="HU" evidence="4">
    <location>
        <begin position="170"/>
        <end position="246"/>
    </location>
</feature>
<dbReference type="PANTHER" id="PTHR33175">
    <property type="entry name" value="DNA-BINDING PROTEIN HU"/>
    <property type="match status" value="1"/>
</dbReference>
<dbReference type="EMBL" id="VUJU01009916">
    <property type="protein sequence ID" value="KAF0716922.1"/>
    <property type="molecule type" value="Genomic_DNA"/>
</dbReference>
<reference evidence="5 6" key="1">
    <citation type="submission" date="2019-08" db="EMBL/GenBank/DDBJ databases">
        <title>Whole genome of Aphis craccivora.</title>
        <authorList>
            <person name="Voronova N.V."/>
            <person name="Shulinski R.S."/>
            <person name="Bandarenka Y.V."/>
            <person name="Zhorov D.G."/>
            <person name="Warner D."/>
        </authorList>
    </citation>
    <scope>NUCLEOTIDE SEQUENCE [LARGE SCALE GENOMIC DNA]</scope>
    <source>
        <strain evidence="5">180601</strain>
        <tissue evidence="5">Whole Body</tissue>
    </source>
</reference>
<keyword evidence="6" id="KW-1185">Reference proteome</keyword>
<dbReference type="GO" id="GO:0030527">
    <property type="term" value="F:structural constituent of chromatin"/>
    <property type="evidence" value="ECO:0007669"/>
    <property type="project" value="InterPro"/>
</dbReference>
<dbReference type="GO" id="GO:0003677">
    <property type="term" value="F:DNA binding"/>
    <property type="evidence" value="ECO:0007669"/>
    <property type="project" value="UniProtKB-KW"/>
</dbReference>
<gene>
    <name evidence="5" type="ORF">FWK35_00027952</name>
</gene>
<dbReference type="Gene3D" id="4.10.520.10">
    <property type="entry name" value="IHF-like DNA-binding proteins"/>
    <property type="match status" value="1"/>
</dbReference>
<dbReference type="InterPro" id="IPR023381">
    <property type="entry name" value="YP001051499.1-like_dom_sf"/>
</dbReference>
<dbReference type="SUPFAM" id="SSF47729">
    <property type="entry name" value="IHF-like DNA-binding proteins"/>
    <property type="match status" value="1"/>
</dbReference>
<evidence type="ECO:0000256" key="2">
    <source>
        <dbReference type="ARBA" id="ARBA00023067"/>
    </source>
</evidence>
<dbReference type="AlphaFoldDB" id="A0A6G0W136"/>
<protein>
    <recommendedName>
        <fullName evidence="4">HU domain-containing protein</fullName>
    </recommendedName>
</protein>
<sequence>MLRNPIHLRLAKLDSWRHITFMACLCEHLIWESLIIKDSKIDFDNQLKKLEEVIPVANDFDIYGVHPAIDACIALSEIIHSYLSGETLESAIEVSKILIRTIAMFEMTQTGKEMSDEELKELLTIEEEWDIQWEIYRLLAACEERDVALIKGLKSDLREVGISNIGIKANLTKTQAKSALEAVIECITDALKEGEQVQFVGFGTFKINYRAARTGRNPKTGAELKIEAANVPVFVAGKSLKEAVNKPKMPEFSASGFISDAGVVRLWRLNDQKSNHQVIVAVYSPYQDKNTTITFFEYRQNKLWQIRYQSFDYKNKQQQQLRFDQNDHIIFMQRIINNNKIPLTKDDILRWRFESERLIELSNTLIAGNVHLYQGHWRQGQIITCSGEKRDTSFTSQAENWLLQRSKTSSDDLAIAWLEAPEGNELLLVANENFCLWAPTKKKL</sequence>
<evidence type="ECO:0000313" key="5">
    <source>
        <dbReference type="EMBL" id="KAF0716922.1"/>
    </source>
</evidence>
<dbReference type="InterPro" id="IPR020816">
    <property type="entry name" value="Histone-like_DNA-bd_CS"/>
</dbReference>
<dbReference type="InterPro" id="IPR010992">
    <property type="entry name" value="IHF-like_DNA-bd_dom_sf"/>
</dbReference>
<dbReference type="PROSITE" id="PS00045">
    <property type="entry name" value="HISTONE_LIKE"/>
    <property type="match status" value="1"/>
</dbReference>
<dbReference type="GO" id="GO:0005829">
    <property type="term" value="C:cytosol"/>
    <property type="evidence" value="ECO:0007669"/>
    <property type="project" value="TreeGrafter"/>
</dbReference>
<dbReference type="Pfam" id="PF04222">
    <property type="entry name" value="DUF416"/>
    <property type="match status" value="1"/>
</dbReference>
<organism evidence="5 6">
    <name type="scientific">Aphis craccivora</name>
    <name type="common">Cowpea aphid</name>
    <dbReference type="NCBI Taxonomy" id="307492"/>
    <lineage>
        <taxon>Eukaryota</taxon>
        <taxon>Metazoa</taxon>
        <taxon>Ecdysozoa</taxon>
        <taxon>Arthropoda</taxon>
        <taxon>Hexapoda</taxon>
        <taxon>Insecta</taxon>
        <taxon>Pterygota</taxon>
        <taxon>Neoptera</taxon>
        <taxon>Paraneoptera</taxon>
        <taxon>Hemiptera</taxon>
        <taxon>Sternorrhyncha</taxon>
        <taxon>Aphidomorpha</taxon>
        <taxon>Aphidoidea</taxon>
        <taxon>Aphididae</taxon>
        <taxon>Aphidini</taxon>
        <taxon>Aphis</taxon>
        <taxon>Aphis</taxon>
    </lineage>
</organism>